<evidence type="ECO:0000313" key="5">
    <source>
        <dbReference type="EMBL" id="CAG9585796.1"/>
    </source>
</evidence>
<dbReference type="GO" id="GO:0005737">
    <property type="term" value="C:cytoplasm"/>
    <property type="evidence" value="ECO:0007669"/>
    <property type="project" value="TreeGrafter"/>
</dbReference>
<dbReference type="Pfam" id="PF00782">
    <property type="entry name" value="DSPc"/>
    <property type="match status" value="1"/>
</dbReference>
<proteinExistence type="predicted"/>
<comment type="caution">
    <text evidence="5">The sequence shown here is derived from an EMBL/GenBank/DDBJ whole genome shotgun (WGS) entry which is preliminary data.</text>
</comment>
<gene>
    <name evidence="5" type="ORF">DCHRY22_LOCUS16138</name>
</gene>
<dbReference type="PROSITE" id="PS50056">
    <property type="entry name" value="TYR_PHOSPHATASE_2"/>
    <property type="match status" value="1"/>
</dbReference>
<evidence type="ECO:0000259" key="4">
    <source>
        <dbReference type="PROSITE" id="PS50056"/>
    </source>
</evidence>
<dbReference type="PANTHER" id="PTHR46377">
    <property type="entry name" value="DUAL SPECIFICITY PROTEIN PHOSPHATASE 19"/>
    <property type="match status" value="1"/>
</dbReference>
<dbReference type="InterPro" id="IPR000387">
    <property type="entry name" value="Tyr_Pase_dom"/>
</dbReference>
<reference evidence="5" key="1">
    <citation type="submission" date="2021-09" db="EMBL/GenBank/DDBJ databases">
        <authorList>
            <person name="Martin H S."/>
        </authorList>
    </citation>
    <scope>NUCLEOTIDE SEQUENCE</scope>
</reference>
<accession>A0A8J2RB08</accession>
<dbReference type="OrthoDB" id="10252009at2759"/>
<dbReference type="InterPro" id="IPR000340">
    <property type="entry name" value="Dual-sp_phosphatase_cat-dom"/>
</dbReference>
<feature type="domain" description="Tyrosine-protein phosphatase" evidence="3">
    <location>
        <begin position="40"/>
        <end position="177"/>
    </location>
</feature>
<protein>
    <submittedName>
        <fullName evidence="5">(African queen) hypothetical protein</fullName>
    </submittedName>
</protein>
<dbReference type="EMBL" id="CAKASE010000083">
    <property type="protein sequence ID" value="CAG9585796.1"/>
    <property type="molecule type" value="Genomic_DNA"/>
</dbReference>
<dbReference type="PROSITE" id="PS00383">
    <property type="entry name" value="TYR_PHOSPHATASE_1"/>
    <property type="match status" value="1"/>
</dbReference>
<keyword evidence="1" id="KW-0378">Hydrolase</keyword>
<evidence type="ECO:0000259" key="3">
    <source>
        <dbReference type="PROSITE" id="PS50054"/>
    </source>
</evidence>
<sequence>MRNAVTVVTRADGIKFIEGSDEVLAETSNGFVVDTKPDDVPILIIDYLYIGSQDCAVETVVEAYNIKHVVSLGVNVNVANVDQIYIPVLDLPDSDIKLVLSECLPYIRKCLLMMQNVLVHCNAGVSRTAVVAIAYLMHYELMSYKDAYDLVKQKRPAIQPNTGFKKQLQDMTPGKLI</sequence>
<keyword evidence="6" id="KW-1185">Reference proteome</keyword>
<name>A0A8J2RB08_9NEOP</name>
<dbReference type="InterPro" id="IPR020422">
    <property type="entry name" value="TYR_PHOSPHATASE_DUAL_dom"/>
</dbReference>
<evidence type="ECO:0000256" key="2">
    <source>
        <dbReference type="ARBA" id="ARBA00022912"/>
    </source>
</evidence>
<dbReference type="SMART" id="SM00195">
    <property type="entry name" value="DSPc"/>
    <property type="match status" value="1"/>
</dbReference>
<feature type="domain" description="Tyrosine specific protein phosphatases" evidence="4">
    <location>
        <begin position="117"/>
        <end position="158"/>
    </location>
</feature>
<dbReference type="Proteomes" id="UP000789524">
    <property type="component" value="Unassembled WGS sequence"/>
</dbReference>
<dbReference type="GO" id="GO:0008579">
    <property type="term" value="F:JUN kinase phosphatase activity"/>
    <property type="evidence" value="ECO:0007669"/>
    <property type="project" value="TreeGrafter"/>
</dbReference>
<dbReference type="InterPro" id="IPR029021">
    <property type="entry name" value="Prot-tyrosine_phosphatase-like"/>
</dbReference>
<dbReference type="PROSITE" id="PS50054">
    <property type="entry name" value="TYR_PHOSPHATASE_DUAL"/>
    <property type="match status" value="1"/>
</dbReference>
<dbReference type="AlphaFoldDB" id="A0A8J2RB08"/>
<dbReference type="PANTHER" id="PTHR46377:SF1">
    <property type="entry name" value="DUAL SPECIFICITY PROTEIN PHOSPHATASE 19"/>
    <property type="match status" value="1"/>
</dbReference>
<keyword evidence="2" id="KW-0904">Protein phosphatase</keyword>
<evidence type="ECO:0000256" key="1">
    <source>
        <dbReference type="ARBA" id="ARBA00022801"/>
    </source>
</evidence>
<dbReference type="InterPro" id="IPR016130">
    <property type="entry name" value="Tyr_Pase_AS"/>
</dbReference>
<dbReference type="Gene3D" id="3.90.190.10">
    <property type="entry name" value="Protein tyrosine phosphatase superfamily"/>
    <property type="match status" value="1"/>
</dbReference>
<dbReference type="SUPFAM" id="SSF52799">
    <property type="entry name" value="(Phosphotyrosine protein) phosphatases II"/>
    <property type="match status" value="1"/>
</dbReference>
<dbReference type="CDD" id="cd14498">
    <property type="entry name" value="DSP"/>
    <property type="match status" value="1"/>
</dbReference>
<organism evidence="5 6">
    <name type="scientific">Danaus chrysippus</name>
    <name type="common">African queen</name>
    <dbReference type="NCBI Taxonomy" id="151541"/>
    <lineage>
        <taxon>Eukaryota</taxon>
        <taxon>Metazoa</taxon>
        <taxon>Ecdysozoa</taxon>
        <taxon>Arthropoda</taxon>
        <taxon>Hexapoda</taxon>
        <taxon>Insecta</taxon>
        <taxon>Pterygota</taxon>
        <taxon>Neoptera</taxon>
        <taxon>Endopterygota</taxon>
        <taxon>Lepidoptera</taxon>
        <taxon>Glossata</taxon>
        <taxon>Ditrysia</taxon>
        <taxon>Papilionoidea</taxon>
        <taxon>Nymphalidae</taxon>
        <taxon>Danainae</taxon>
        <taxon>Danaini</taxon>
        <taxon>Danaina</taxon>
        <taxon>Danaus</taxon>
        <taxon>Anosia</taxon>
    </lineage>
</organism>
<evidence type="ECO:0000313" key="6">
    <source>
        <dbReference type="Proteomes" id="UP000789524"/>
    </source>
</evidence>